<reference evidence="2 3" key="1">
    <citation type="journal article" date="2019" name="Sci. Rep.">
        <title>Orb-weaving spider Araneus ventricosus genome elucidates the spidroin gene catalogue.</title>
        <authorList>
            <person name="Kono N."/>
            <person name="Nakamura H."/>
            <person name="Ohtoshi R."/>
            <person name="Moran D.A.P."/>
            <person name="Shinohara A."/>
            <person name="Yoshida Y."/>
            <person name="Fujiwara M."/>
            <person name="Mori M."/>
            <person name="Tomita M."/>
            <person name="Arakawa K."/>
        </authorList>
    </citation>
    <scope>NUCLEOTIDE SEQUENCE [LARGE SCALE GENOMIC DNA]</scope>
</reference>
<dbReference type="EMBL" id="BGPR01000049">
    <property type="protein sequence ID" value="GBL86545.1"/>
    <property type="molecule type" value="Genomic_DNA"/>
</dbReference>
<accession>A0A4Y2B5F9</accession>
<evidence type="ECO:0000256" key="1">
    <source>
        <dbReference type="SAM" id="MobiDB-lite"/>
    </source>
</evidence>
<gene>
    <name evidence="2" type="ORF">AVEN_194803_1</name>
</gene>
<sequence>MESISSLEPSGTEAKNQRSGRHGMRPRFETTEKEELQGMLPVDSRQLGNVKEELLKLTKKETADCQHKKKNKEIANCQTWHNVARREDPKKTEEQRNSRLVRQDVSRDLKE</sequence>
<dbReference type="AlphaFoldDB" id="A0A4Y2B5F9"/>
<feature type="region of interest" description="Disordered" evidence="1">
    <location>
        <begin position="1"/>
        <end position="34"/>
    </location>
</feature>
<keyword evidence="3" id="KW-1185">Reference proteome</keyword>
<feature type="region of interest" description="Disordered" evidence="1">
    <location>
        <begin position="76"/>
        <end position="111"/>
    </location>
</feature>
<comment type="caution">
    <text evidence="2">The sequence shown here is derived from an EMBL/GenBank/DDBJ whole genome shotgun (WGS) entry which is preliminary data.</text>
</comment>
<name>A0A4Y2B5F9_ARAVE</name>
<protein>
    <submittedName>
        <fullName evidence="2">Uncharacterized protein</fullName>
    </submittedName>
</protein>
<proteinExistence type="predicted"/>
<dbReference type="Proteomes" id="UP000499080">
    <property type="component" value="Unassembled WGS sequence"/>
</dbReference>
<evidence type="ECO:0000313" key="2">
    <source>
        <dbReference type="EMBL" id="GBL86545.1"/>
    </source>
</evidence>
<organism evidence="2 3">
    <name type="scientific">Araneus ventricosus</name>
    <name type="common">Orbweaver spider</name>
    <name type="synonym">Epeira ventricosa</name>
    <dbReference type="NCBI Taxonomy" id="182803"/>
    <lineage>
        <taxon>Eukaryota</taxon>
        <taxon>Metazoa</taxon>
        <taxon>Ecdysozoa</taxon>
        <taxon>Arthropoda</taxon>
        <taxon>Chelicerata</taxon>
        <taxon>Arachnida</taxon>
        <taxon>Araneae</taxon>
        <taxon>Araneomorphae</taxon>
        <taxon>Entelegynae</taxon>
        <taxon>Araneoidea</taxon>
        <taxon>Araneidae</taxon>
        <taxon>Araneus</taxon>
    </lineage>
</organism>
<evidence type="ECO:0000313" key="3">
    <source>
        <dbReference type="Proteomes" id="UP000499080"/>
    </source>
</evidence>
<feature type="compositionally biased region" description="Basic and acidic residues" evidence="1">
    <location>
        <begin position="84"/>
        <end position="111"/>
    </location>
</feature>